<evidence type="ECO:0000256" key="1">
    <source>
        <dbReference type="SAM" id="Coils"/>
    </source>
</evidence>
<protein>
    <recommendedName>
        <fullName evidence="5">Multipolar spindle 1</fullName>
    </recommendedName>
</protein>
<dbReference type="STRING" id="1504633.A0A2T7DAP1"/>
<proteinExistence type="predicted"/>
<gene>
    <name evidence="3" type="ORF">GQ55_6G286200</name>
</gene>
<name>A0A2T7DAP1_9POAL</name>
<dbReference type="InterPro" id="IPR037500">
    <property type="entry name" value="Msp1"/>
</dbReference>
<reference evidence="3 4" key="1">
    <citation type="submission" date="2018-04" db="EMBL/GenBank/DDBJ databases">
        <title>WGS assembly of Panicum hallii var. hallii HAL2.</title>
        <authorList>
            <person name="Lovell J."/>
            <person name="Jenkins J."/>
            <person name="Lowry D."/>
            <person name="Mamidi S."/>
            <person name="Sreedasyam A."/>
            <person name="Weng X."/>
            <person name="Barry K."/>
            <person name="Bonette J."/>
            <person name="Campitelli B."/>
            <person name="Daum C."/>
            <person name="Gordon S."/>
            <person name="Gould B."/>
            <person name="Lipzen A."/>
            <person name="MacQueen A."/>
            <person name="Palacio-Mejia J."/>
            <person name="Plott C."/>
            <person name="Shakirov E."/>
            <person name="Shu S."/>
            <person name="Yoshinaga Y."/>
            <person name="Zane M."/>
            <person name="Rokhsar D."/>
            <person name="Grimwood J."/>
            <person name="Schmutz J."/>
            <person name="Juenger T."/>
        </authorList>
    </citation>
    <scope>NUCLEOTIDE SEQUENCE [LARGE SCALE GENOMIC DNA]</scope>
    <source>
        <strain evidence="4">cv. HAL2</strain>
        <strain evidence="3">HAL2</strain>
    </source>
</reference>
<dbReference type="GO" id="GO:0007140">
    <property type="term" value="P:male meiotic nuclear division"/>
    <property type="evidence" value="ECO:0007669"/>
    <property type="project" value="TreeGrafter"/>
</dbReference>
<feature type="coiled-coil region" evidence="1">
    <location>
        <begin position="68"/>
        <end position="95"/>
    </location>
</feature>
<dbReference type="GO" id="GO:0042138">
    <property type="term" value="P:meiotic DNA double-strand break formation"/>
    <property type="evidence" value="ECO:0007669"/>
    <property type="project" value="InterPro"/>
</dbReference>
<keyword evidence="1" id="KW-0175">Coiled coil</keyword>
<sequence length="420" mass="47256">MTPPASSRPPTPTASAATATTSSRIDSPSLKAALAMALIHYNRLPGKAAAIVTAASASASAGTTSPPLVHWKRKAKDRKREIIRLREELKLLQDGARGEEMEPPVASCRCHFFDGCGDLLPQPGGGGGEHWVDEVLRRRFLRLVRWKEKRRRVDRSLPRSSLIDFNSEDEVQQLCMSTDFLVELSDSIFAKKEAAPSFATFSHQAVDFILASLKNILSSEREKELVGEIIDDLVTRLMKRMCTVPENAGTSDSDWIRNEKGKTWSLQRRLLAGSINCSDAQFSVQHLFHKLGKEEFIGQRIILAVSQKVSSTSERLLLVDPFDDAFPDMHGNIFIMVQLIEFLISDYMKDWLCREHFDKRLFEECARSILKARNDLQILENMNGLYVVYIERVIGRLAREVAPAAHQGKLDLEVFSKLMC</sequence>
<feature type="region of interest" description="Disordered" evidence="2">
    <location>
        <begin position="1"/>
        <end position="25"/>
    </location>
</feature>
<dbReference type="Gramene" id="PUZ52634">
    <property type="protein sequence ID" value="PUZ52634"/>
    <property type="gene ID" value="GQ55_6G286200"/>
</dbReference>
<dbReference type="OrthoDB" id="1913471at2759"/>
<evidence type="ECO:0000313" key="4">
    <source>
        <dbReference type="Proteomes" id="UP000244336"/>
    </source>
</evidence>
<dbReference type="PANTHER" id="PTHR35768:SF1">
    <property type="entry name" value="PROTEIN MULTIPOLAR SPINDLE 1"/>
    <property type="match status" value="1"/>
</dbReference>
<feature type="compositionally biased region" description="Low complexity" evidence="2">
    <location>
        <begin position="13"/>
        <end position="24"/>
    </location>
</feature>
<accession>A0A2T7DAP1</accession>
<dbReference type="AlphaFoldDB" id="A0A2T7DAP1"/>
<evidence type="ECO:0000313" key="3">
    <source>
        <dbReference type="EMBL" id="PUZ52633.1"/>
    </source>
</evidence>
<dbReference type="Proteomes" id="UP000244336">
    <property type="component" value="Chromosome 6"/>
</dbReference>
<feature type="compositionally biased region" description="Pro residues" evidence="2">
    <location>
        <begin position="1"/>
        <end position="12"/>
    </location>
</feature>
<dbReference type="Gramene" id="PUZ52633">
    <property type="protein sequence ID" value="PUZ52633"/>
    <property type="gene ID" value="GQ55_6G286200"/>
</dbReference>
<evidence type="ECO:0008006" key="5">
    <source>
        <dbReference type="Google" id="ProtNLM"/>
    </source>
</evidence>
<dbReference type="GO" id="GO:0000212">
    <property type="term" value="P:meiotic spindle organization"/>
    <property type="evidence" value="ECO:0007669"/>
    <property type="project" value="InterPro"/>
</dbReference>
<dbReference type="GO" id="GO:0007059">
    <property type="term" value="P:chromosome segregation"/>
    <property type="evidence" value="ECO:0007669"/>
    <property type="project" value="TreeGrafter"/>
</dbReference>
<dbReference type="EMBL" id="CM009754">
    <property type="protein sequence ID" value="PUZ52634.1"/>
    <property type="molecule type" value="Genomic_DNA"/>
</dbReference>
<dbReference type="PANTHER" id="PTHR35768">
    <property type="entry name" value="PROTEIN MULTIPOLAR SPINDLE 1"/>
    <property type="match status" value="1"/>
</dbReference>
<evidence type="ECO:0000256" key="2">
    <source>
        <dbReference type="SAM" id="MobiDB-lite"/>
    </source>
</evidence>
<organism evidence="3 4">
    <name type="scientific">Panicum hallii var. hallii</name>
    <dbReference type="NCBI Taxonomy" id="1504633"/>
    <lineage>
        <taxon>Eukaryota</taxon>
        <taxon>Viridiplantae</taxon>
        <taxon>Streptophyta</taxon>
        <taxon>Embryophyta</taxon>
        <taxon>Tracheophyta</taxon>
        <taxon>Spermatophyta</taxon>
        <taxon>Magnoliopsida</taxon>
        <taxon>Liliopsida</taxon>
        <taxon>Poales</taxon>
        <taxon>Poaceae</taxon>
        <taxon>PACMAD clade</taxon>
        <taxon>Panicoideae</taxon>
        <taxon>Panicodae</taxon>
        <taxon>Paniceae</taxon>
        <taxon>Panicinae</taxon>
        <taxon>Panicum</taxon>
        <taxon>Panicum sect. Panicum</taxon>
    </lineage>
</organism>
<dbReference type="EMBL" id="CM009754">
    <property type="protein sequence ID" value="PUZ52633.1"/>
    <property type="molecule type" value="Genomic_DNA"/>
</dbReference>
<keyword evidence="4" id="KW-1185">Reference proteome</keyword>